<evidence type="ECO:0000313" key="1">
    <source>
        <dbReference type="EMBL" id="RBP07377.1"/>
    </source>
</evidence>
<organism evidence="1 2">
    <name type="scientific">Roseiarcus fermentans</name>
    <dbReference type="NCBI Taxonomy" id="1473586"/>
    <lineage>
        <taxon>Bacteria</taxon>
        <taxon>Pseudomonadati</taxon>
        <taxon>Pseudomonadota</taxon>
        <taxon>Alphaproteobacteria</taxon>
        <taxon>Hyphomicrobiales</taxon>
        <taxon>Roseiarcaceae</taxon>
        <taxon>Roseiarcus</taxon>
    </lineage>
</organism>
<evidence type="ECO:0000313" key="2">
    <source>
        <dbReference type="Proteomes" id="UP000253529"/>
    </source>
</evidence>
<dbReference type="RefSeq" id="WP_113891304.1">
    <property type="nucleotide sequence ID" value="NZ_QNRK01000027.1"/>
</dbReference>
<reference evidence="1 2" key="1">
    <citation type="submission" date="2018-06" db="EMBL/GenBank/DDBJ databases">
        <title>Genomic Encyclopedia of Type Strains, Phase IV (KMG-IV): sequencing the most valuable type-strain genomes for metagenomic binning, comparative biology and taxonomic classification.</title>
        <authorList>
            <person name="Goeker M."/>
        </authorList>
    </citation>
    <scope>NUCLEOTIDE SEQUENCE [LARGE SCALE GENOMIC DNA]</scope>
    <source>
        <strain evidence="1 2">DSM 24875</strain>
    </source>
</reference>
<comment type="caution">
    <text evidence="1">The sequence shown here is derived from an EMBL/GenBank/DDBJ whole genome shotgun (WGS) entry which is preliminary data.</text>
</comment>
<dbReference type="Proteomes" id="UP000253529">
    <property type="component" value="Unassembled WGS sequence"/>
</dbReference>
<protein>
    <recommendedName>
        <fullName evidence="3">Tetraacyldisaccharide 4'-kinase</fullName>
    </recommendedName>
</protein>
<name>A0A366EYB5_9HYPH</name>
<proteinExistence type="predicted"/>
<accession>A0A366EYB5</accession>
<dbReference type="EMBL" id="QNRK01000027">
    <property type="protein sequence ID" value="RBP07377.1"/>
    <property type="molecule type" value="Genomic_DNA"/>
</dbReference>
<dbReference type="AlphaFoldDB" id="A0A366EYB5"/>
<sequence>MAAALIGREVVAVAGVARHDFPDHPFRPHEVEALIEEAARRRAILVATERTASGSALMPAPSRRCR</sequence>
<keyword evidence="2" id="KW-1185">Reference proteome</keyword>
<gene>
    <name evidence="1" type="ORF">DFR50_12722</name>
</gene>
<evidence type="ECO:0008006" key="3">
    <source>
        <dbReference type="Google" id="ProtNLM"/>
    </source>
</evidence>